<dbReference type="AlphaFoldDB" id="A0A9N9G4Z9"/>
<accession>A0A9N9G4Z9</accession>
<sequence>AIVAMARKHKDLDFVIVSGDALASPAMNFELIVYMGDESVIFAATTGGGRKMAEDLGTPFLGSTIPLDPRIENNLFYGKIFAHHNGLINEKYINLVAALYDLTLFRKLLTRFPNNSMLSTAQ</sequence>
<comment type="caution">
    <text evidence="1">The sequence shown here is derived from an EMBL/GenBank/DDBJ whole genome shotgun (WGS) entry which is preliminary data.</text>
</comment>
<organism evidence="1 2">
    <name type="scientific">Paraglomus brasilianum</name>
    <dbReference type="NCBI Taxonomy" id="144538"/>
    <lineage>
        <taxon>Eukaryota</taxon>
        <taxon>Fungi</taxon>
        <taxon>Fungi incertae sedis</taxon>
        <taxon>Mucoromycota</taxon>
        <taxon>Glomeromycotina</taxon>
        <taxon>Glomeromycetes</taxon>
        <taxon>Paraglomerales</taxon>
        <taxon>Paraglomeraceae</taxon>
        <taxon>Paraglomus</taxon>
    </lineage>
</organism>
<evidence type="ECO:0000313" key="2">
    <source>
        <dbReference type="Proteomes" id="UP000789739"/>
    </source>
</evidence>
<dbReference type="Proteomes" id="UP000789739">
    <property type="component" value="Unassembled WGS sequence"/>
</dbReference>
<dbReference type="EMBL" id="CAJVPI010000913">
    <property type="protein sequence ID" value="CAG8581857.1"/>
    <property type="molecule type" value="Genomic_DNA"/>
</dbReference>
<proteinExistence type="predicted"/>
<keyword evidence="2" id="KW-1185">Reference proteome</keyword>
<reference evidence="1" key="1">
    <citation type="submission" date="2021-06" db="EMBL/GenBank/DDBJ databases">
        <authorList>
            <person name="Kallberg Y."/>
            <person name="Tangrot J."/>
            <person name="Rosling A."/>
        </authorList>
    </citation>
    <scope>NUCLEOTIDE SEQUENCE</scope>
    <source>
        <strain evidence="1">BR232B</strain>
    </source>
</reference>
<feature type="non-terminal residue" evidence="1">
    <location>
        <position position="1"/>
    </location>
</feature>
<evidence type="ECO:0000313" key="1">
    <source>
        <dbReference type="EMBL" id="CAG8581857.1"/>
    </source>
</evidence>
<name>A0A9N9G4Z9_9GLOM</name>
<gene>
    <name evidence="1" type="ORF">PBRASI_LOCUS6662</name>
</gene>
<protein>
    <submittedName>
        <fullName evidence="1">11718_t:CDS:1</fullName>
    </submittedName>
</protein>